<dbReference type="PANTHER" id="PTHR39075:SF1">
    <property type="entry name" value="FI19908P1"/>
    <property type="match status" value="1"/>
</dbReference>
<dbReference type="GO" id="GO:0005615">
    <property type="term" value="C:extracellular space"/>
    <property type="evidence" value="ECO:0007669"/>
    <property type="project" value="TreeGrafter"/>
</dbReference>
<sequence length="191" mass="20590">MLQGLDAYDREEEESLTGEPCLCADLEEEPGVLSLEGCGNARAGRAAIDLDTWQGLLHSYYGPVVSSCATVSVFLKYGVRVDISLERAVRVVNYKMNCTAAISSSGERSCACHPCGCVLQEGAYVHMGTGARLAKISSRGVAFTSLNRGLVYLVDASGTKSTTERFQNLTYDLALSVFNINPEPDVESFNE</sequence>
<dbReference type="EMBL" id="JARKHS020007824">
    <property type="protein sequence ID" value="KAK8781277.1"/>
    <property type="molecule type" value="Genomic_DNA"/>
</dbReference>
<evidence type="ECO:0000313" key="1">
    <source>
        <dbReference type="EMBL" id="KAK8781277.1"/>
    </source>
</evidence>
<dbReference type="Proteomes" id="UP001321473">
    <property type="component" value="Unassembled WGS sequence"/>
</dbReference>
<accession>A0AAQ4F2F2</accession>
<proteinExistence type="predicted"/>
<dbReference type="PANTHER" id="PTHR39075">
    <property type="entry name" value="FI19908P1"/>
    <property type="match status" value="1"/>
</dbReference>
<dbReference type="AlphaFoldDB" id="A0AAQ4F2F2"/>
<evidence type="ECO:0000313" key="2">
    <source>
        <dbReference type="Proteomes" id="UP001321473"/>
    </source>
</evidence>
<keyword evidence="2" id="KW-1185">Reference proteome</keyword>
<organism evidence="1 2">
    <name type="scientific">Amblyomma americanum</name>
    <name type="common">Lone star tick</name>
    <dbReference type="NCBI Taxonomy" id="6943"/>
    <lineage>
        <taxon>Eukaryota</taxon>
        <taxon>Metazoa</taxon>
        <taxon>Ecdysozoa</taxon>
        <taxon>Arthropoda</taxon>
        <taxon>Chelicerata</taxon>
        <taxon>Arachnida</taxon>
        <taxon>Acari</taxon>
        <taxon>Parasitiformes</taxon>
        <taxon>Ixodida</taxon>
        <taxon>Ixodoidea</taxon>
        <taxon>Ixodidae</taxon>
        <taxon>Amblyomminae</taxon>
        <taxon>Amblyomma</taxon>
    </lineage>
</organism>
<gene>
    <name evidence="1" type="ORF">V5799_017382</name>
</gene>
<comment type="caution">
    <text evidence="1">The sequence shown here is derived from an EMBL/GenBank/DDBJ whole genome shotgun (WGS) entry which is preliminary data.</text>
</comment>
<reference evidence="1 2" key="1">
    <citation type="journal article" date="2023" name="Arcadia Sci">
        <title>De novo assembly of a long-read Amblyomma americanum tick genome.</title>
        <authorList>
            <person name="Chou S."/>
            <person name="Poskanzer K.E."/>
            <person name="Rollins M."/>
            <person name="Thuy-Boun P.S."/>
        </authorList>
    </citation>
    <scope>NUCLEOTIDE SEQUENCE [LARGE SCALE GENOMIC DNA]</scope>
    <source>
        <strain evidence="1">F_SG_1</strain>
        <tissue evidence="1">Salivary glands</tissue>
    </source>
</reference>
<protein>
    <submittedName>
        <fullName evidence="1">Uncharacterized protein</fullName>
    </submittedName>
</protein>
<name>A0AAQ4F2F2_AMBAM</name>